<comment type="subcellular location">
    <subcellularLocation>
        <location evidence="2">Cytoplasm</location>
        <location evidence="2">P-body</location>
    </subcellularLocation>
    <subcellularLocation>
        <location evidence="1">Nucleus</location>
    </subcellularLocation>
</comment>
<evidence type="ECO:0000256" key="6">
    <source>
        <dbReference type="ARBA" id="ARBA00023242"/>
    </source>
</evidence>
<gene>
    <name evidence="7" type="ORF">JZ751_013044</name>
</gene>
<dbReference type="GO" id="GO:0045087">
    <property type="term" value="P:innate immune response"/>
    <property type="evidence" value="ECO:0007669"/>
    <property type="project" value="TreeGrafter"/>
</dbReference>
<name>A0A8T2NVY3_9TELE</name>
<protein>
    <submittedName>
        <fullName evidence="7">Uncharacterized protein</fullName>
    </submittedName>
</protein>
<dbReference type="GO" id="GO:1990825">
    <property type="term" value="F:sequence-specific mRNA binding"/>
    <property type="evidence" value="ECO:0007669"/>
    <property type="project" value="TreeGrafter"/>
</dbReference>
<comment type="similarity">
    <text evidence="3">Belongs to the SHFL family.</text>
</comment>
<evidence type="ECO:0000256" key="5">
    <source>
        <dbReference type="ARBA" id="ARBA00022884"/>
    </source>
</evidence>
<dbReference type="OrthoDB" id="9423182at2759"/>
<dbReference type="PANTHER" id="PTHR16135">
    <property type="entry name" value="REPRESSOR OF YIELD OF DENV PROTEIN"/>
    <property type="match status" value="1"/>
</dbReference>
<accession>A0A8T2NVY3</accession>
<keyword evidence="8" id="KW-1185">Reference proteome</keyword>
<sequence length="209" mass="23619">MNRLRGEVELEKSVRRLRETFHGKIPIERATVLMHRYANNYRVVVQDIILMKDREQLKTLPLTAENLRMFNEAQQNLTPSDIHQFACENCDQDWWRKVPKRKRVFAVITCPRCHAADGVKGSMIQYQLTECGELLSSTVPPVSVPSVSGFQGAWVYECAIALLLLPVPGSTVNTCLSQGSLLEELNQLILDDIQEEDEDDLSGSDSNSS</sequence>
<dbReference type="GO" id="GO:0075523">
    <property type="term" value="P:viral translational frameshifting"/>
    <property type="evidence" value="ECO:0007669"/>
    <property type="project" value="TreeGrafter"/>
</dbReference>
<evidence type="ECO:0000256" key="3">
    <source>
        <dbReference type="ARBA" id="ARBA00005469"/>
    </source>
</evidence>
<keyword evidence="4" id="KW-0963">Cytoplasm</keyword>
<dbReference type="GO" id="GO:0005634">
    <property type="term" value="C:nucleus"/>
    <property type="evidence" value="ECO:0007669"/>
    <property type="project" value="UniProtKB-SubCell"/>
</dbReference>
<keyword evidence="5" id="KW-0694">RNA-binding</keyword>
<proteinExistence type="inferred from homology"/>
<evidence type="ECO:0000313" key="8">
    <source>
        <dbReference type="Proteomes" id="UP000824540"/>
    </source>
</evidence>
<dbReference type="Proteomes" id="UP000824540">
    <property type="component" value="Unassembled WGS sequence"/>
</dbReference>
<dbReference type="GO" id="GO:0043022">
    <property type="term" value="F:ribosome binding"/>
    <property type="evidence" value="ECO:0007669"/>
    <property type="project" value="TreeGrafter"/>
</dbReference>
<dbReference type="GO" id="GO:0000932">
    <property type="term" value="C:P-body"/>
    <property type="evidence" value="ECO:0007669"/>
    <property type="project" value="UniProtKB-SubCell"/>
</dbReference>
<dbReference type="Pfam" id="PF15135">
    <property type="entry name" value="UPF0515"/>
    <property type="match status" value="2"/>
</dbReference>
<evidence type="ECO:0000256" key="1">
    <source>
        <dbReference type="ARBA" id="ARBA00004123"/>
    </source>
</evidence>
<dbReference type="AlphaFoldDB" id="A0A8T2NVY3"/>
<comment type="caution">
    <text evidence="7">The sequence shown here is derived from an EMBL/GenBank/DDBJ whole genome shotgun (WGS) entry which is preliminary data.</text>
</comment>
<evidence type="ECO:0000313" key="7">
    <source>
        <dbReference type="EMBL" id="KAG9343666.1"/>
    </source>
</evidence>
<dbReference type="InterPro" id="IPR026795">
    <property type="entry name" value="SHFL"/>
</dbReference>
<organism evidence="7 8">
    <name type="scientific">Albula glossodonta</name>
    <name type="common">roundjaw bonefish</name>
    <dbReference type="NCBI Taxonomy" id="121402"/>
    <lineage>
        <taxon>Eukaryota</taxon>
        <taxon>Metazoa</taxon>
        <taxon>Chordata</taxon>
        <taxon>Craniata</taxon>
        <taxon>Vertebrata</taxon>
        <taxon>Euteleostomi</taxon>
        <taxon>Actinopterygii</taxon>
        <taxon>Neopterygii</taxon>
        <taxon>Teleostei</taxon>
        <taxon>Albuliformes</taxon>
        <taxon>Albulidae</taxon>
        <taxon>Albula</taxon>
    </lineage>
</organism>
<dbReference type="EMBL" id="JAFBMS010000022">
    <property type="protein sequence ID" value="KAG9343666.1"/>
    <property type="molecule type" value="Genomic_DNA"/>
</dbReference>
<reference evidence="7" key="1">
    <citation type="thesis" date="2021" institute="BYU ScholarsArchive" country="Provo, UT, USA">
        <title>Applications of and Algorithms for Genome Assembly and Genomic Analyses with an Emphasis on Marine Teleosts.</title>
        <authorList>
            <person name="Pickett B.D."/>
        </authorList>
    </citation>
    <scope>NUCLEOTIDE SEQUENCE</scope>
    <source>
        <strain evidence="7">HI-2016</strain>
    </source>
</reference>
<dbReference type="PANTHER" id="PTHR16135:SF2">
    <property type="entry name" value="SHIFTLESS ANTIVIRAL INHIBITOR OF RIBOSOMAL FRAMESHIFTING PROTEIN"/>
    <property type="match status" value="1"/>
</dbReference>
<keyword evidence="6" id="KW-0539">Nucleus</keyword>
<evidence type="ECO:0000256" key="4">
    <source>
        <dbReference type="ARBA" id="ARBA00022490"/>
    </source>
</evidence>
<evidence type="ECO:0000256" key="2">
    <source>
        <dbReference type="ARBA" id="ARBA00004201"/>
    </source>
</evidence>